<dbReference type="PANTHER" id="PTHR43027:SF1">
    <property type="entry name" value="DOXORUBICIN RESISTANCE ABC TRANSPORTER PERMEASE PROTEIN DRRC-RELATED"/>
    <property type="match status" value="1"/>
</dbReference>
<feature type="domain" description="ABC-2 type transporter transmembrane" evidence="6">
    <location>
        <begin position="41"/>
        <end position="229"/>
    </location>
</feature>
<sequence length="276" mass="30104">MSGTLASPPALRGSAAGRILAVMLRHLYILRGSMPRLIELAYWPTVQMVVWGLITESLAPAMNWQAQAAGVLISAVLLWDLLFRAQLGMSISFLEEMWSRNLGHLFVSPLRPWEWVASLMAMSLIRTLAGVVPAALLAILLYHWNIFSLGLPLLAFFVNLIVTGWAVALVVLALILRYGMGAEGLAWAIVFAISPISAIYYPVSVLPGWLQWVAYALPPAHVFEGMRGLLHGQGFAMGHFLAAVGLNVVCLALGCAAFLWGFRIARDRGSLLQQGE</sequence>
<feature type="transmembrane region" description="Helical" evidence="5">
    <location>
        <begin position="71"/>
        <end position="94"/>
    </location>
</feature>
<organism evidence="7 8">
    <name type="scientific">Inquilinus limosus MP06</name>
    <dbReference type="NCBI Taxonomy" id="1398085"/>
    <lineage>
        <taxon>Bacteria</taxon>
        <taxon>Pseudomonadati</taxon>
        <taxon>Pseudomonadota</taxon>
        <taxon>Alphaproteobacteria</taxon>
        <taxon>Rhodospirillales</taxon>
        <taxon>Rhodospirillaceae</taxon>
        <taxon>Inquilinus</taxon>
    </lineage>
</organism>
<keyword evidence="2 5" id="KW-0812">Transmembrane</keyword>
<evidence type="ECO:0000313" key="8">
    <source>
        <dbReference type="Proteomes" id="UP000029995"/>
    </source>
</evidence>
<feature type="transmembrane region" description="Helical" evidence="5">
    <location>
        <begin position="154"/>
        <end position="176"/>
    </location>
</feature>
<keyword evidence="4 5" id="KW-0472">Membrane</keyword>
<name>A0A0A0D2X7_9PROT</name>
<dbReference type="PANTHER" id="PTHR43027">
    <property type="entry name" value="DOXORUBICIN RESISTANCE ABC TRANSPORTER PERMEASE PROTEIN DRRC-RELATED"/>
    <property type="match status" value="1"/>
</dbReference>
<feature type="transmembrane region" description="Helical" evidence="5">
    <location>
        <begin position="115"/>
        <end position="142"/>
    </location>
</feature>
<dbReference type="AlphaFoldDB" id="A0A0A0D2X7"/>
<dbReference type="EMBL" id="JANX01000522">
    <property type="protein sequence ID" value="KGM31387.1"/>
    <property type="molecule type" value="Genomic_DNA"/>
</dbReference>
<evidence type="ECO:0000256" key="4">
    <source>
        <dbReference type="ARBA" id="ARBA00023136"/>
    </source>
</evidence>
<dbReference type="GO" id="GO:0016020">
    <property type="term" value="C:membrane"/>
    <property type="evidence" value="ECO:0007669"/>
    <property type="project" value="UniProtKB-SubCell"/>
</dbReference>
<evidence type="ECO:0000313" key="7">
    <source>
        <dbReference type="EMBL" id="KGM31387.1"/>
    </source>
</evidence>
<comment type="subcellular location">
    <subcellularLocation>
        <location evidence="1">Membrane</location>
        <topology evidence="1">Multi-pass membrane protein</topology>
    </subcellularLocation>
</comment>
<feature type="transmembrane region" description="Helical" evidence="5">
    <location>
        <begin position="240"/>
        <end position="262"/>
    </location>
</feature>
<dbReference type="Pfam" id="PF01061">
    <property type="entry name" value="ABC2_membrane"/>
    <property type="match status" value="1"/>
</dbReference>
<accession>A0A0A0D2X7</accession>
<keyword evidence="3 5" id="KW-1133">Transmembrane helix</keyword>
<evidence type="ECO:0000256" key="5">
    <source>
        <dbReference type="SAM" id="Phobius"/>
    </source>
</evidence>
<evidence type="ECO:0000259" key="6">
    <source>
        <dbReference type="Pfam" id="PF01061"/>
    </source>
</evidence>
<dbReference type="GO" id="GO:0140359">
    <property type="term" value="F:ABC-type transporter activity"/>
    <property type="evidence" value="ECO:0007669"/>
    <property type="project" value="InterPro"/>
</dbReference>
<dbReference type="InterPro" id="IPR013525">
    <property type="entry name" value="ABC2_TM"/>
</dbReference>
<dbReference type="InterPro" id="IPR052902">
    <property type="entry name" value="ABC-2_transporter"/>
</dbReference>
<dbReference type="Proteomes" id="UP000029995">
    <property type="component" value="Unassembled WGS sequence"/>
</dbReference>
<feature type="transmembrane region" description="Helical" evidence="5">
    <location>
        <begin position="185"/>
        <end position="203"/>
    </location>
</feature>
<reference evidence="7 8" key="1">
    <citation type="submission" date="2014-01" db="EMBL/GenBank/DDBJ databases">
        <title>Genome sequence determination for a cystic fibrosis isolate, Inquilinus limosus.</title>
        <authorList>
            <person name="Pino M."/>
            <person name="Di Conza J."/>
            <person name="Gutkind G."/>
        </authorList>
    </citation>
    <scope>NUCLEOTIDE SEQUENCE [LARGE SCALE GENOMIC DNA]</scope>
    <source>
        <strain evidence="7 8">MP06</strain>
    </source>
</reference>
<proteinExistence type="predicted"/>
<evidence type="ECO:0000256" key="2">
    <source>
        <dbReference type="ARBA" id="ARBA00022692"/>
    </source>
</evidence>
<dbReference type="OrthoDB" id="9786643at2"/>
<evidence type="ECO:0000256" key="3">
    <source>
        <dbReference type="ARBA" id="ARBA00022989"/>
    </source>
</evidence>
<evidence type="ECO:0000256" key="1">
    <source>
        <dbReference type="ARBA" id="ARBA00004141"/>
    </source>
</evidence>
<comment type="caution">
    <text evidence="7">The sequence shown here is derived from an EMBL/GenBank/DDBJ whole genome shotgun (WGS) entry which is preliminary data.</text>
</comment>
<gene>
    <name evidence="7" type="ORF">P409_27465</name>
</gene>
<dbReference type="RefSeq" id="WP_034845895.1">
    <property type="nucleotide sequence ID" value="NZ_JANX01000522.1"/>
</dbReference>
<protein>
    <submittedName>
        <fullName evidence="7">ABC transporter</fullName>
    </submittedName>
</protein>